<dbReference type="Pfam" id="PF08079">
    <property type="entry name" value="Ribosomal_L30_N"/>
    <property type="match status" value="1"/>
</dbReference>
<dbReference type="Gene3D" id="1.10.15.30">
    <property type="match status" value="1"/>
</dbReference>
<dbReference type="GO" id="GO:0000463">
    <property type="term" value="P:maturation of LSU-rRNA from tricistronic rRNA transcript (SSU-rRNA, 5.8S rRNA, LSU-rRNA)"/>
    <property type="evidence" value="ECO:0007669"/>
    <property type="project" value="TreeGrafter"/>
</dbReference>
<dbReference type="PROSITE" id="PS00634">
    <property type="entry name" value="RIBOSOMAL_L30"/>
    <property type="match status" value="1"/>
</dbReference>
<dbReference type="InterPro" id="IPR039699">
    <property type="entry name" value="Ribosomal_uL30"/>
</dbReference>
<evidence type="ECO:0000256" key="3">
    <source>
        <dbReference type="ARBA" id="ARBA00023274"/>
    </source>
</evidence>
<keyword evidence="9" id="KW-1185">Reference proteome</keyword>
<evidence type="ECO:0000259" key="6">
    <source>
        <dbReference type="Pfam" id="PF00327"/>
    </source>
</evidence>
<comment type="similarity">
    <text evidence="1">Belongs to the universal ribosomal protein uL30 family.</text>
</comment>
<dbReference type="GO" id="GO:0003723">
    <property type="term" value="F:RNA binding"/>
    <property type="evidence" value="ECO:0007669"/>
    <property type="project" value="InterPro"/>
</dbReference>
<dbReference type="GO" id="GO:0022625">
    <property type="term" value="C:cytosolic large ribosomal subunit"/>
    <property type="evidence" value="ECO:0007669"/>
    <property type="project" value="TreeGrafter"/>
</dbReference>
<evidence type="ECO:0000313" key="8">
    <source>
        <dbReference type="EMBL" id="KII63840.1"/>
    </source>
</evidence>
<dbReference type="NCBIfam" id="TIGR01310">
    <property type="entry name" value="uL30_euk"/>
    <property type="match status" value="1"/>
</dbReference>
<dbReference type="InterPro" id="IPR035808">
    <property type="entry name" value="Ribosomal_uL30_euk_arc"/>
</dbReference>
<dbReference type="Proteomes" id="UP000031668">
    <property type="component" value="Unassembled WGS sequence"/>
</dbReference>
<dbReference type="PANTHER" id="PTHR11524:SF16">
    <property type="entry name" value="LARGE RIBOSOMAL SUBUNIT PROTEIN UL30"/>
    <property type="match status" value="1"/>
</dbReference>
<feature type="domain" description="Large ribosomal subunit protein uL30 N-terminal eukaryotes" evidence="7">
    <location>
        <begin position="12"/>
        <end position="83"/>
    </location>
</feature>
<dbReference type="AlphaFoldDB" id="A0A0C2MA01"/>
<gene>
    <name evidence="8" type="ORF">RF11_12963</name>
</gene>
<dbReference type="OMA" id="SYYVDAQ"/>
<dbReference type="FunFam" id="1.10.15.30:FF:000001">
    <property type="entry name" value="60S ribosomal protein L7"/>
    <property type="match status" value="1"/>
</dbReference>
<dbReference type="FunFam" id="3.30.1390.20:FF:000003">
    <property type="entry name" value="60S ribosomal protein L7"/>
    <property type="match status" value="1"/>
</dbReference>
<dbReference type="PANTHER" id="PTHR11524">
    <property type="entry name" value="60S RIBOSOMAL PROTEIN L7"/>
    <property type="match status" value="1"/>
</dbReference>
<feature type="domain" description="Large ribosomal subunit protein uL30-like ferredoxin-like fold" evidence="6">
    <location>
        <begin position="89"/>
        <end position="138"/>
    </location>
</feature>
<dbReference type="InterPro" id="IPR036919">
    <property type="entry name" value="Ribo_uL30_ferredoxin-like_sf"/>
</dbReference>
<organism evidence="8 9">
    <name type="scientific">Thelohanellus kitauei</name>
    <name type="common">Myxosporean</name>
    <dbReference type="NCBI Taxonomy" id="669202"/>
    <lineage>
        <taxon>Eukaryota</taxon>
        <taxon>Metazoa</taxon>
        <taxon>Cnidaria</taxon>
        <taxon>Myxozoa</taxon>
        <taxon>Myxosporea</taxon>
        <taxon>Bivalvulida</taxon>
        <taxon>Platysporina</taxon>
        <taxon>Myxobolidae</taxon>
        <taxon>Thelohanellus</taxon>
    </lineage>
</organism>
<dbReference type="Gene3D" id="3.30.1390.20">
    <property type="entry name" value="Ribosomal protein L30, ferredoxin-like fold domain"/>
    <property type="match status" value="1"/>
</dbReference>
<evidence type="ECO:0000256" key="2">
    <source>
        <dbReference type="ARBA" id="ARBA00022980"/>
    </source>
</evidence>
<evidence type="ECO:0000256" key="1">
    <source>
        <dbReference type="ARBA" id="ARBA00007594"/>
    </source>
</evidence>
<dbReference type="GO" id="GO:0003735">
    <property type="term" value="F:structural constituent of ribosome"/>
    <property type="evidence" value="ECO:0007669"/>
    <property type="project" value="TreeGrafter"/>
</dbReference>
<reference evidence="8 9" key="1">
    <citation type="journal article" date="2014" name="Genome Biol. Evol.">
        <title>The genome of the myxosporean Thelohanellus kitauei shows adaptations to nutrient acquisition within its fish host.</title>
        <authorList>
            <person name="Yang Y."/>
            <person name="Xiong J."/>
            <person name="Zhou Z."/>
            <person name="Huo F."/>
            <person name="Miao W."/>
            <person name="Ran C."/>
            <person name="Liu Y."/>
            <person name="Zhang J."/>
            <person name="Feng J."/>
            <person name="Wang M."/>
            <person name="Wang M."/>
            <person name="Wang L."/>
            <person name="Yao B."/>
        </authorList>
    </citation>
    <scope>NUCLEOTIDE SEQUENCE [LARGE SCALE GENOMIC DNA]</scope>
    <source>
        <strain evidence="8">Wuqing</strain>
    </source>
</reference>
<dbReference type="InterPro" id="IPR016082">
    <property type="entry name" value="Ribosomal_uL30_ferredoxin-like"/>
</dbReference>
<dbReference type="OrthoDB" id="28644at2759"/>
<dbReference type="EMBL" id="JWZT01004568">
    <property type="protein sequence ID" value="KII63840.1"/>
    <property type="molecule type" value="Genomic_DNA"/>
</dbReference>
<evidence type="ECO:0000313" key="9">
    <source>
        <dbReference type="Proteomes" id="UP000031668"/>
    </source>
</evidence>
<dbReference type="InterPro" id="IPR018038">
    <property type="entry name" value="Ribosomal_uL30_CS"/>
</dbReference>
<accession>A0A0C2MA01</accession>
<dbReference type="Pfam" id="PF00327">
    <property type="entry name" value="Ribosomal_L30"/>
    <property type="match status" value="1"/>
</dbReference>
<protein>
    <recommendedName>
        <fullName evidence="4">Large ribosomal subunit protein uL30</fullName>
    </recommendedName>
    <alternativeName>
        <fullName evidence="5">60S ribosomal protein L7</fullName>
    </alternativeName>
</protein>
<evidence type="ECO:0000256" key="4">
    <source>
        <dbReference type="ARBA" id="ARBA00040575"/>
    </source>
</evidence>
<dbReference type="CDD" id="cd01657">
    <property type="entry name" value="Ribosomal_L7_archeal_euk"/>
    <property type="match status" value="1"/>
</dbReference>
<comment type="caution">
    <text evidence="8">The sequence shown here is derived from an EMBL/GenBank/DDBJ whole genome shotgun (WGS) entry which is preliminary data.</text>
</comment>
<evidence type="ECO:0000256" key="5">
    <source>
        <dbReference type="ARBA" id="ARBA00041271"/>
    </source>
</evidence>
<proteinExistence type="inferred from homology"/>
<dbReference type="FunFam" id="3.30.1390.20:FF:000002">
    <property type="entry name" value="60S ribosomal protein L7"/>
    <property type="match status" value="1"/>
</dbReference>
<name>A0A0C2MA01_THEKT</name>
<keyword evidence="3" id="KW-0687">Ribonucleoprotein</keyword>
<evidence type="ECO:0000259" key="7">
    <source>
        <dbReference type="Pfam" id="PF08079"/>
    </source>
</evidence>
<sequence length="246" mass="28775">MTDVKQNVKLSVPASILLKRKSLEREKQFRKHRQIAKKKRAAALNAQYIRRAEAYVKEYRQRENEEIRLRKMSKESKTFYVPEEPKLALVLRIKGIPKVPPDVKKTLQLLRLRQINNAIFVKINKATINMLRLVEPYITWGYPSLKTVRELVYKRGHAKVNSCRIPITSNSIIEEHLGKFNIICMEDLVHEIYTVGEHFKEASNFLWPFKLSSPRGGFVKKRTHFVVGGDFGNREKYINKLVNAMN</sequence>
<dbReference type="InterPro" id="IPR005998">
    <property type="entry name" value="Ribosomal_uL30_euk"/>
</dbReference>
<keyword evidence="2 8" id="KW-0689">Ribosomal protein</keyword>
<dbReference type="SUPFAM" id="SSF55129">
    <property type="entry name" value="Ribosomal protein L30p/L7e"/>
    <property type="match status" value="1"/>
</dbReference>
<dbReference type="InterPro" id="IPR012988">
    <property type="entry name" value="Ribosomal_uL30_N_euk"/>
</dbReference>